<dbReference type="Proteomes" id="UP000054363">
    <property type="component" value="Unassembled WGS sequence"/>
</dbReference>
<evidence type="ECO:0000313" key="3">
    <source>
        <dbReference type="EMBL" id="KFZ31379.1"/>
    </source>
</evidence>
<evidence type="ECO:0008006" key="5">
    <source>
        <dbReference type="Google" id="ProtNLM"/>
    </source>
</evidence>
<dbReference type="STRING" id="435908.IDSA_01265"/>
<name>A0A094J011_9GAMM</name>
<feature type="coiled-coil region" evidence="1">
    <location>
        <begin position="34"/>
        <end position="83"/>
    </location>
</feature>
<evidence type="ECO:0000256" key="1">
    <source>
        <dbReference type="SAM" id="Coils"/>
    </source>
</evidence>
<sequence length="175" mass="19224">MLKPLFSALALIFLLSACGQPDSGNQSGNENGSDAELEETLTELQQEGKQLSSEVINKVEEVLRSTEATVEEKTAALRELDMDIRDLVGVPYADDLSQCRLIAVGSRPCGGPEYYLPYSTKSVDPDVIEPLVNSYTELQSWFHEEHQVMGTCEVVPEPNLTINDGICIATPNEMM</sequence>
<keyword evidence="1" id="KW-0175">Coiled coil</keyword>
<feature type="chain" id="PRO_5001900409" description="Lipoprotein" evidence="2">
    <location>
        <begin position="20"/>
        <end position="175"/>
    </location>
</feature>
<protein>
    <recommendedName>
        <fullName evidence="5">Lipoprotein</fullName>
    </recommendedName>
</protein>
<keyword evidence="4" id="KW-1185">Reference proteome</keyword>
<organism evidence="3 4">
    <name type="scientific">Pseudidiomarina salinarum</name>
    <dbReference type="NCBI Taxonomy" id="435908"/>
    <lineage>
        <taxon>Bacteria</taxon>
        <taxon>Pseudomonadati</taxon>
        <taxon>Pseudomonadota</taxon>
        <taxon>Gammaproteobacteria</taxon>
        <taxon>Alteromonadales</taxon>
        <taxon>Idiomarinaceae</taxon>
        <taxon>Pseudidiomarina</taxon>
    </lineage>
</organism>
<evidence type="ECO:0000313" key="4">
    <source>
        <dbReference type="Proteomes" id="UP000054363"/>
    </source>
</evidence>
<dbReference type="EMBL" id="JPER01000001">
    <property type="protein sequence ID" value="KFZ31379.1"/>
    <property type="molecule type" value="Genomic_DNA"/>
</dbReference>
<dbReference type="RefSeq" id="WP_034773702.1">
    <property type="nucleotide sequence ID" value="NZ_JPER01000001.1"/>
</dbReference>
<gene>
    <name evidence="3" type="ORF">IDSA_01265</name>
</gene>
<accession>A0A094J011</accession>
<dbReference type="PROSITE" id="PS51257">
    <property type="entry name" value="PROKAR_LIPOPROTEIN"/>
    <property type="match status" value="1"/>
</dbReference>
<feature type="signal peptide" evidence="2">
    <location>
        <begin position="1"/>
        <end position="19"/>
    </location>
</feature>
<evidence type="ECO:0000256" key="2">
    <source>
        <dbReference type="SAM" id="SignalP"/>
    </source>
</evidence>
<proteinExistence type="predicted"/>
<dbReference type="eggNOG" id="ENOG5033C4H">
    <property type="taxonomic scope" value="Bacteria"/>
</dbReference>
<reference evidence="3 4" key="1">
    <citation type="submission" date="2014-06" db="EMBL/GenBank/DDBJ databases">
        <title>The draft genome sequence of Idiomarina salinarum ISL-52.</title>
        <authorList>
            <person name="Du J."/>
            <person name="Shao Z."/>
        </authorList>
    </citation>
    <scope>NUCLEOTIDE SEQUENCE [LARGE SCALE GENOMIC DNA]</scope>
    <source>
        <strain evidence="3 4">ISL-52</strain>
    </source>
</reference>
<keyword evidence="2" id="KW-0732">Signal</keyword>
<dbReference type="AlphaFoldDB" id="A0A094J011"/>
<dbReference type="OrthoDB" id="8703681at2"/>
<comment type="caution">
    <text evidence="3">The sequence shown here is derived from an EMBL/GenBank/DDBJ whole genome shotgun (WGS) entry which is preliminary data.</text>
</comment>